<dbReference type="RefSeq" id="WP_283077980.1">
    <property type="nucleotide sequence ID" value="NZ_CP121671.1"/>
</dbReference>
<protein>
    <submittedName>
        <fullName evidence="1">Uncharacterized protein</fullName>
    </submittedName>
</protein>
<name>A0ABY8J0K6_9BACI</name>
<proteinExistence type="predicted"/>
<sequence length="92" mass="10888">MICSHPVFSTKRVIDHNQQHFVEEEAYIELYEDAVITPTAQFKIEDVHDVSYRNLTGTYGFFYLHTIKGVYPFKVKGSPDVWMQEYKRVQVK</sequence>
<reference evidence="1 2" key="1">
    <citation type="submission" date="2023-04" db="EMBL/GenBank/DDBJ databases">
        <title>Genome sequence of Halobacillus naozhouensis KACC 21980.</title>
        <authorList>
            <person name="Kim S."/>
            <person name="Heo J."/>
            <person name="Kwon S.-W."/>
        </authorList>
    </citation>
    <scope>NUCLEOTIDE SEQUENCE [LARGE SCALE GENOMIC DNA]</scope>
    <source>
        <strain evidence="1 2">KCTC 13234</strain>
    </source>
</reference>
<evidence type="ECO:0000313" key="1">
    <source>
        <dbReference type="EMBL" id="WFT76020.1"/>
    </source>
</evidence>
<accession>A0ABY8J0K6</accession>
<dbReference type="Proteomes" id="UP001221597">
    <property type="component" value="Chromosome"/>
</dbReference>
<organism evidence="1 2">
    <name type="scientific">Halobacillus naozhouensis</name>
    <dbReference type="NCBI Taxonomy" id="554880"/>
    <lineage>
        <taxon>Bacteria</taxon>
        <taxon>Bacillati</taxon>
        <taxon>Bacillota</taxon>
        <taxon>Bacilli</taxon>
        <taxon>Bacillales</taxon>
        <taxon>Bacillaceae</taxon>
        <taxon>Halobacillus</taxon>
    </lineage>
</organism>
<evidence type="ECO:0000313" key="2">
    <source>
        <dbReference type="Proteomes" id="UP001221597"/>
    </source>
</evidence>
<dbReference type="EMBL" id="CP121671">
    <property type="protein sequence ID" value="WFT76020.1"/>
    <property type="molecule type" value="Genomic_DNA"/>
</dbReference>
<gene>
    <name evidence="1" type="ORF">P9989_06560</name>
</gene>
<keyword evidence="2" id="KW-1185">Reference proteome</keyword>